<reference evidence="5 6" key="1">
    <citation type="submission" date="2012-01" db="EMBL/GenBank/DDBJ databases">
        <title>The Genome Sequence of Helcococcus kunzii ATCC 51366.</title>
        <authorList>
            <consortium name="The Broad Institute Genome Sequencing Platform"/>
            <person name="Earl A."/>
            <person name="Ward D."/>
            <person name="Feldgarden M."/>
            <person name="Gevers D."/>
            <person name="Huys G."/>
            <person name="Young S.K."/>
            <person name="Zeng Q."/>
            <person name="Gargeya S."/>
            <person name="Fitzgerald M."/>
            <person name="Haas B."/>
            <person name="Abouelleil A."/>
            <person name="Alvarado L."/>
            <person name="Arachchi H.M."/>
            <person name="Berlin A."/>
            <person name="Chapman S.B."/>
            <person name="Gearin G."/>
            <person name="Goldberg J."/>
            <person name="Griggs A."/>
            <person name="Gujja S."/>
            <person name="Hansen M."/>
            <person name="Heiman D."/>
            <person name="Howarth C."/>
            <person name="Larimer J."/>
            <person name="Lui A."/>
            <person name="MacDonald P.J.P."/>
            <person name="McCowen C."/>
            <person name="Montmayeur A."/>
            <person name="Murphy C."/>
            <person name="Neiman D."/>
            <person name="Pearson M."/>
            <person name="Priest M."/>
            <person name="Roberts A."/>
            <person name="Saif S."/>
            <person name="Shea T."/>
            <person name="Sisk P."/>
            <person name="Stolte C."/>
            <person name="Sykes S."/>
            <person name="Wortman J."/>
            <person name="Nusbaum C."/>
            <person name="Birren B."/>
        </authorList>
    </citation>
    <scope>NUCLEOTIDE SEQUENCE [LARGE SCALE GENOMIC DNA]</scope>
    <source>
        <strain evidence="5 6">ATCC 51366</strain>
    </source>
</reference>
<feature type="domain" description="HTH gntR-type" evidence="4">
    <location>
        <begin position="5"/>
        <end position="71"/>
    </location>
</feature>
<dbReference type="SMART" id="SM00345">
    <property type="entry name" value="HTH_GNTR"/>
    <property type="match status" value="1"/>
</dbReference>
<dbReference type="STRING" id="883114.HMPREF9709_01479"/>
<dbReference type="GO" id="GO:0045892">
    <property type="term" value="P:negative regulation of DNA-templated transcription"/>
    <property type="evidence" value="ECO:0007669"/>
    <property type="project" value="TreeGrafter"/>
</dbReference>
<dbReference type="HOGENOM" id="CLU_063236_4_2_9"/>
<evidence type="ECO:0000259" key="4">
    <source>
        <dbReference type="PROSITE" id="PS50949"/>
    </source>
</evidence>
<proteinExistence type="predicted"/>
<dbReference type="InterPro" id="IPR028978">
    <property type="entry name" value="Chorismate_lyase_/UTRA_dom_sf"/>
</dbReference>
<dbReference type="Gene3D" id="1.10.10.10">
    <property type="entry name" value="Winged helix-like DNA-binding domain superfamily/Winged helix DNA-binding domain"/>
    <property type="match status" value="1"/>
</dbReference>
<evidence type="ECO:0000256" key="2">
    <source>
        <dbReference type="ARBA" id="ARBA00023125"/>
    </source>
</evidence>
<dbReference type="SUPFAM" id="SSF64288">
    <property type="entry name" value="Chorismate lyase-like"/>
    <property type="match status" value="1"/>
</dbReference>
<dbReference type="Pfam" id="PF07702">
    <property type="entry name" value="UTRA"/>
    <property type="match status" value="1"/>
</dbReference>
<protein>
    <recommendedName>
        <fullName evidence="4">HTH gntR-type domain-containing protein</fullName>
    </recommendedName>
</protein>
<dbReference type="PANTHER" id="PTHR44846:SF1">
    <property type="entry name" value="MANNOSYL-D-GLYCERATE TRANSPORT_METABOLISM SYSTEM REPRESSOR MNGR-RELATED"/>
    <property type="match status" value="1"/>
</dbReference>
<accession>H3NQ68</accession>
<dbReference type="InterPro" id="IPR050679">
    <property type="entry name" value="Bact_HTH_transcr_reg"/>
</dbReference>
<dbReference type="InterPro" id="IPR036388">
    <property type="entry name" value="WH-like_DNA-bd_sf"/>
</dbReference>
<keyword evidence="6" id="KW-1185">Reference proteome</keyword>
<dbReference type="CDD" id="cd07377">
    <property type="entry name" value="WHTH_GntR"/>
    <property type="match status" value="1"/>
</dbReference>
<dbReference type="Proteomes" id="UP000004191">
    <property type="component" value="Unassembled WGS sequence"/>
</dbReference>
<keyword evidence="3" id="KW-0804">Transcription</keyword>
<dbReference type="SUPFAM" id="SSF46785">
    <property type="entry name" value="Winged helix' DNA-binding domain"/>
    <property type="match status" value="1"/>
</dbReference>
<sequence length="238" mass="28090">MEETNTLYKKLIMSLKEEISNMDVGDKIPSERQLCNIYDISRTTVRNAITDLEHSGLLERIQGKGTFVAKPKDNRQNLSNYYSFTETTREIGKTPKTVILEYHIRTLDKENLEILDAEEDELFIDFTRLRLADNEPMLLETTYLKYDEFPDITKKLLEELPLYEIFEQKYNRKIVKVTETFSATVLNREQSSHLKAKDHSSCLKITRFSYDKGNNVIEFTRSYAPEDRFNYETTYYPK</sequence>
<keyword evidence="2" id="KW-0238">DNA-binding</keyword>
<dbReference type="AlphaFoldDB" id="H3NQ68"/>
<dbReference type="InterPro" id="IPR011663">
    <property type="entry name" value="UTRA"/>
</dbReference>
<dbReference type="InterPro" id="IPR000524">
    <property type="entry name" value="Tscrpt_reg_HTH_GntR"/>
</dbReference>
<name>H3NQ68_9FIRM</name>
<organism evidence="5 6">
    <name type="scientific">Helcococcus kunzii ATCC 51366</name>
    <dbReference type="NCBI Taxonomy" id="883114"/>
    <lineage>
        <taxon>Bacteria</taxon>
        <taxon>Bacillati</taxon>
        <taxon>Bacillota</taxon>
        <taxon>Tissierellia</taxon>
        <taxon>Tissierellales</taxon>
        <taxon>Peptoniphilaceae</taxon>
        <taxon>Helcococcus</taxon>
    </lineage>
</organism>
<dbReference type="PRINTS" id="PR00035">
    <property type="entry name" value="HTHGNTR"/>
</dbReference>
<comment type="caution">
    <text evidence="5">The sequence shown here is derived from an EMBL/GenBank/DDBJ whole genome shotgun (WGS) entry which is preliminary data.</text>
</comment>
<keyword evidence="1" id="KW-0805">Transcription regulation</keyword>
<dbReference type="GeneID" id="96999431"/>
<evidence type="ECO:0000256" key="1">
    <source>
        <dbReference type="ARBA" id="ARBA00023015"/>
    </source>
</evidence>
<dbReference type="InterPro" id="IPR036390">
    <property type="entry name" value="WH_DNA-bd_sf"/>
</dbReference>
<evidence type="ECO:0000313" key="6">
    <source>
        <dbReference type="Proteomes" id="UP000004191"/>
    </source>
</evidence>
<dbReference type="SMART" id="SM00866">
    <property type="entry name" value="UTRA"/>
    <property type="match status" value="1"/>
</dbReference>
<dbReference type="PANTHER" id="PTHR44846">
    <property type="entry name" value="MANNOSYL-D-GLYCERATE TRANSPORT/METABOLISM SYSTEM REPRESSOR MNGR-RELATED"/>
    <property type="match status" value="1"/>
</dbReference>
<evidence type="ECO:0000313" key="5">
    <source>
        <dbReference type="EMBL" id="EHR32548.1"/>
    </source>
</evidence>
<dbReference type="PATRIC" id="fig|883114.3.peg.1477"/>
<evidence type="ECO:0000256" key="3">
    <source>
        <dbReference type="ARBA" id="ARBA00023163"/>
    </source>
</evidence>
<dbReference type="GO" id="GO:0003677">
    <property type="term" value="F:DNA binding"/>
    <property type="evidence" value="ECO:0007669"/>
    <property type="project" value="UniProtKB-KW"/>
</dbReference>
<dbReference type="GO" id="GO:0003700">
    <property type="term" value="F:DNA-binding transcription factor activity"/>
    <property type="evidence" value="ECO:0007669"/>
    <property type="project" value="InterPro"/>
</dbReference>
<dbReference type="PROSITE" id="PS50949">
    <property type="entry name" value="HTH_GNTR"/>
    <property type="match status" value="1"/>
</dbReference>
<dbReference type="Pfam" id="PF00392">
    <property type="entry name" value="GntR"/>
    <property type="match status" value="1"/>
</dbReference>
<gene>
    <name evidence="5" type="ORF">HMPREF9709_01479</name>
</gene>
<dbReference type="EMBL" id="AGEI01000028">
    <property type="protein sequence ID" value="EHR32548.1"/>
    <property type="molecule type" value="Genomic_DNA"/>
</dbReference>
<dbReference type="Gene3D" id="3.40.1410.10">
    <property type="entry name" value="Chorismate lyase-like"/>
    <property type="match status" value="1"/>
</dbReference>
<dbReference type="eggNOG" id="COG2188">
    <property type="taxonomic scope" value="Bacteria"/>
</dbReference>
<dbReference type="RefSeq" id="WP_005398994.1">
    <property type="nucleotide sequence ID" value="NZ_JH601088.1"/>
</dbReference>